<evidence type="ECO:0000256" key="2">
    <source>
        <dbReference type="ARBA" id="ARBA00022679"/>
    </source>
</evidence>
<proteinExistence type="predicted"/>
<evidence type="ECO:0000256" key="3">
    <source>
        <dbReference type="ARBA" id="ARBA00022746"/>
    </source>
</evidence>
<dbReference type="SFLD" id="SFLDG01212">
    <property type="entry name" value="Phytoene_synthase_like"/>
    <property type="match status" value="1"/>
</dbReference>
<organism evidence="4 5">
    <name type="scientific">Paenibacillus nuruki</name>
    <dbReference type="NCBI Taxonomy" id="1886670"/>
    <lineage>
        <taxon>Bacteria</taxon>
        <taxon>Bacillati</taxon>
        <taxon>Bacillota</taxon>
        <taxon>Bacilli</taxon>
        <taxon>Bacillales</taxon>
        <taxon>Paenibacillaceae</taxon>
        <taxon>Paenibacillus</taxon>
    </lineage>
</organism>
<dbReference type="GO" id="GO:0004311">
    <property type="term" value="F:geranylgeranyl diphosphate synthase activity"/>
    <property type="evidence" value="ECO:0007669"/>
    <property type="project" value="InterPro"/>
</dbReference>
<dbReference type="PATRIC" id="fig|1886670.3.peg.3360"/>
<dbReference type="AlphaFoldDB" id="A0A1E3L2A4"/>
<reference evidence="4 5" key="1">
    <citation type="submission" date="2016-08" db="EMBL/GenBank/DDBJ databases">
        <title>Genome sequencing of Paenibacillus sp. TI45-13ar, isolated from Korean traditional nuruk.</title>
        <authorList>
            <person name="Kim S.-J."/>
        </authorList>
    </citation>
    <scope>NUCLEOTIDE SEQUENCE [LARGE SCALE GENOMIC DNA]</scope>
    <source>
        <strain evidence="4 5">TI45-13ar</strain>
    </source>
</reference>
<dbReference type="SFLD" id="SFLDG01018">
    <property type="entry name" value="Squalene/Phytoene_Synthase_Lik"/>
    <property type="match status" value="1"/>
</dbReference>
<dbReference type="InterPro" id="IPR008949">
    <property type="entry name" value="Isoprenoid_synthase_dom_sf"/>
</dbReference>
<dbReference type="EMBL" id="MDER01000061">
    <property type="protein sequence ID" value="ODP27295.1"/>
    <property type="molecule type" value="Genomic_DNA"/>
</dbReference>
<gene>
    <name evidence="4" type="primary">crtB</name>
    <name evidence="4" type="ORF">PTI45_03304</name>
</gene>
<dbReference type="Gene3D" id="1.10.600.10">
    <property type="entry name" value="Farnesyl Diphosphate Synthase"/>
    <property type="match status" value="1"/>
</dbReference>
<dbReference type="GO" id="GO:0016117">
    <property type="term" value="P:carotenoid biosynthetic process"/>
    <property type="evidence" value="ECO:0007669"/>
    <property type="project" value="UniProtKB-KW"/>
</dbReference>
<evidence type="ECO:0000256" key="1">
    <source>
        <dbReference type="ARBA" id="ARBA00004829"/>
    </source>
</evidence>
<evidence type="ECO:0000313" key="5">
    <source>
        <dbReference type="Proteomes" id="UP000094578"/>
    </source>
</evidence>
<dbReference type="PANTHER" id="PTHR31480">
    <property type="entry name" value="BIFUNCTIONAL LYCOPENE CYCLASE/PHYTOENE SYNTHASE"/>
    <property type="match status" value="1"/>
</dbReference>
<dbReference type="InterPro" id="IPR019845">
    <property type="entry name" value="Squalene/phytoene_synthase_CS"/>
</dbReference>
<dbReference type="Pfam" id="PF00494">
    <property type="entry name" value="SQS_PSY"/>
    <property type="match status" value="1"/>
</dbReference>
<dbReference type="Proteomes" id="UP000094578">
    <property type="component" value="Unassembled WGS sequence"/>
</dbReference>
<sequence>MKSIRKADLQNCEEMIRHGSSSFYYAFSWLPSPQKEAVHVIYAFCRMIDDSVDEPEQSLYSIHELQALFNKLETAEGHFIWPSLRWLFSEFPGLSKAPFRRQMDGQTYDLAFTRYSTMRELEHYCYLVAGTVGEMLLPVLKGEHSDEIRHSGIALGKGMQIVNIMRDIGEDGRRGRRYIPLELLQRHHYTEEELEAGVIDDRFRALMDELRFLAEQWFATGLGDLAAYPQTSAFTVELAATFYAGIMDVIVENEYDVFTKRAYVTDEQKRDMLIGIAMRHGFTTDMLKRSVVS</sequence>
<keyword evidence="2 4" id="KW-0808">Transferase</keyword>
<keyword evidence="5" id="KW-1185">Reference proteome</keyword>
<protein>
    <submittedName>
        <fullName evidence="4">15-cis-phytoene synthase</fullName>
        <ecNumber evidence="4">2.5.1.32</ecNumber>
    </submittedName>
</protein>
<name>A0A1E3L2A4_9BACL</name>
<dbReference type="PROSITE" id="PS01045">
    <property type="entry name" value="SQUALEN_PHYTOEN_SYN_2"/>
    <property type="match status" value="1"/>
</dbReference>
<evidence type="ECO:0000313" key="4">
    <source>
        <dbReference type="EMBL" id="ODP27295.1"/>
    </source>
</evidence>
<dbReference type="SFLD" id="SFLDS00005">
    <property type="entry name" value="Isoprenoid_Synthase_Type_I"/>
    <property type="match status" value="1"/>
</dbReference>
<comment type="caution">
    <text evidence="4">The sequence shown here is derived from an EMBL/GenBank/DDBJ whole genome shotgun (WGS) entry which is preliminary data.</text>
</comment>
<dbReference type="SUPFAM" id="SSF48576">
    <property type="entry name" value="Terpenoid synthases"/>
    <property type="match status" value="1"/>
</dbReference>
<dbReference type="PROSITE" id="PS01044">
    <property type="entry name" value="SQUALEN_PHYTOEN_SYN_1"/>
    <property type="match status" value="1"/>
</dbReference>
<dbReference type="RefSeq" id="WP_083243577.1">
    <property type="nucleotide sequence ID" value="NZ_MDER01000061.1"/>
</dbReference>
<dbReference type="EC" id="2.5.1.32" evidence="4"/>
<keyword evidence="3" id="KW-0125">Carotenoid biosynthesis</keyword>
<dbReference type="InterPro" id="IPR002060">
    <property type="entry name" value="Squ/phyt_synthse"/>
</dbReference>
<dbReference type="InterPro" id="IPR033904">
    <property type="entry name" value="Trans_IPPS_HH"/>
</dbReference>
<dbReference type="CDD" id="cd00683">
    <property type="entry name" value="Trans_IPPS_HH"/>
    <property type="match status" value="1"/>
</dbReference>
<comment type="pathway">
    <text evidence="1">Carotenoid biosynthesis.</text>
</comment>
<dbReference type="InterPro" id="IPR044843">
    <property type="entry name" value="Trans_IPPS_bact-type"/>
</dbReference>
<accession>A0A1E3L2A4</accession>
<dbReference type="GO" id="GO:0051996">
    <property type="term" value="F:squalene synthase [NAD(P)H] activity"/>
    <property type="evidence" value="ECO:0007669"/>
    <property type="project" value="InterPro"/>
</dbReference>
<dbReference type="STRING" id="1886670.PTI45_03304"/>